<organism evidence="1 2">
    <name type="scientific">Fibrisoma limi BUZ 3</name>
    <dbReference type="NCBI Taxonomy" id="1185876"/>
    <lineage>
        <taxon>Bacteria</taxon>
        <taxon>Pseudomonadati</taxon>
        <taxon>Bacteroidota</taxon>
        <taxon>Cytophagia</taxon>
        <taxon>Cytophagales</taxon>
        <taxon>Spirosomataceae</taxon>
        <taxon>Fibrisoma</taxon>
    </lineage>
</organism>
<evidence type="ECO:0000313" key="2">
    <source>
        <dbReference type="Proteomes" id="UP000009309"/>
    </source>
</evidence>
<sequence>MLFSYDKELFSKVKTDDRTLYPDGLMTMIDNDGGHHPAPLGFDLDVMYQQR</sequence>
<gene>
    <name evidence="1" type="ORF">BN8_01777</name>
</gene>
<name>I2GFT0_9BACT</name>
<evidence type="ECO:0000313" key="1">
    <source>
        <dbReference type="EMBL" id="CCH52755.1"/>
    </source>
</evidence>
<dbReference type="Proteomes" id="UP000009309">
    <property type="component" value="Unassembled WGS sequence"/>
</dbReference>
<accession>I2GFT0</accession>
<comment type="caution">
    <text evidence="1">The sequence shown here is derived from an EMBL/GenBank/DDBJ whole genome shotgun (WGS) entry which is preliminary data.</text>
</comment>
<protein>
    <submittedName>
        <fullName evidence="1">Uncharacterized protein</fullName>
    </submittedName>
</protein>
<proteinExistence type="predicted"/>
<dbReference type="EMBL" id="CAIT01000006">
    <property type="protein sequence ID" value="CCH52755.1"/>
    <property type="molecule type" value="Genomic_DNA"/>
</dbReference>
<keyword evidence="2" id="KW-1185">Reference proteome</keyword>
<reference evidence="1 2" key="1">
    <citation type="journal article" date="2012" name="J. Bacteriol.">
        <title>Genome Sequence of the Filamentous Bacterium Fibrisoma limi BUZ 3T.</title>
        <authorList>
            <person name="Filippini M."/>
            <person name="Qi W."/>
            <person name="Jaenicke S."/>
            <person name="Goesmann A."/>
            <person name="Smits T.H."/>
            <person name="Bagheri H.C."/>
        </authorList>
    </citation>
    <scope>NUCLEOTIDE SEQUENCE [LARGE SCALE GENOMIC DNA]</scope>
    <source>
        <strain evidence="2">BUZ 3T</strain>
    </source>
</reference>
<dbReference type="AlphaFoldDB" id="I2GFT0"/>